<keyword evidence="4 9" id="KW-0863">Zinc-finger</keyword>
<dbReference type="Gene3D" id="3.30.70.330">
    <property type="match status" value="1"/>
</dbReference>
<evidence type="ECO:0000256" key="10">
    <source>
        <dbReference type="SAM" id="MobiDB-lite"/>
    </source>
</evidence>
<feature type="zinc finger region" description="C3H1-type" evidence="9">
    <location>
        <begin position="79"/>
        <end position="101"/>
    </location>
</feature>
<reference evidence="12 13" key="1">
    <citation type="journal article" date="2018" name="Plant J.">
        <title>Genome sequences of Chlorella sorokiniana UTEX 1602 and Micractinium conductrix SAG 241.80: implications to maltose excretion by a green alga.</title>
        <authorList>
            <person name="Arriola M.B."/>
            <person name="Velmurugan N."/>
            <person name="Zhang Y."/>
            <person name="Plunkett M.H."/>
            <person name="Hondzo H."/>
            <person name="Barney B.M."/>
        </authorList>
    </citation>
    <scope>NUCLEOTIDE SEQUENCE [LARGE SCALE GENOMIC DNA]</scope>
    <source>
        <strain evidence="12 13">SAG 241.80</strain>
    </source>
</reference>
<organism evidence="12 13">
    <name type="scientific">Micractinium conductrix</name>
    <dbReference type="NCBI Taxonomy" id="554055"/>
    <lineage>
        <taxon>Eukaryota</taxon>
        <taxon>Viridiplantae</taxon>
        <taxon>Chlorophyta</taxon>
        <taxon>core chlorophytes</taxon>
        <taxon>Trebouxiophyceae</taxon>
        <taxon>Chlorellales</taxon>
        <taxon>Chlorellaceae</taxon>
        <taxon>Chlorella clade</taxon>
        <taxon>Micractinium</taxon>
    </lineage>
</organism>
<dbReference type="InterPro" id="IPR012677">
    <property type="entry name" value="Nucleotide-bd_a/b_plait_sf"/>
</dbReference>
<dbReference type="SUPFAM" id="SSF54928">
    <property type="entry name" value="RNA-binding domain, RBD"/>
    <property type="match status" value="1"/>
</dbReference>
<keyword evidence="2" id="KW-0507">mRNA processing</keyword>
<dbReference type="CDD" id="cd12360">
    <property type="entry name" value="RRM_cwf2"/>
    <property type="match status" value="1"/>
</dbReference>
<dbReference type="InterPro" id="IPR034181">
    <property type="entry name" value="Cwc2_RRM"/>
</dbReference>
<dbReference type="GO" id="GO:0017070">
    <property type="term" value="F:U6 snRNA binding"/>
    <property type="evidence" value="ECO:0007669"/>
    <property type="project" value="TreeGrafter"/>
</dbReference>
<evidence type="ECO:0000313" key="12">
    <source>
        <dbReference type="EMBL" id="PSC68748.1"/>
    </source>
</evidence>
<keyword evidence="3 9" id="KW-0479">Metal-binding</keyword>
<dbReference type="GO" id="GO:0008270">
    <property type="term" value="F:zinc ion binding"/>
    <property type="evidence" value="ECO:0007669"/>
    <property type="project" value="UniProtKB-KW"/>
</dbReference>
<feature type="compositionally biased region" description="Low complexity" evidence="10">
    <location>
        <begin position="395"/>
        <end position="408"/>
    </location>
</feature>
<dbReference type="GO" id="GO:0036002">
    <property type="term" value="F:pre-mRNA binding"/>
    <property type="evidence" value="ECO:0007669"/>
    <property type="project" value="TreeGrafter"/>
</dbReference>
<sequence length="451" mass="49498">MASQPGLKPKPARRQVNAPVTGHEEVHAPGTVNVWTGRVLKEYRKPREGRGAKQASLYRCLPKAHCGWTRGAGSGASYCCLYFARGICHHGSDCNYLHRLPTAADEERHKTDYSHDIFGRDRRPGGQDNKGVGSYERECRTLYVHYGGAGTLPTEQLRKIVASNFAEWGLLENVHLLPDKTIAFVRYQWRSSAEFAKAAMHQQTLRGCDTKEVLDVRFAIDDPNPRAVARVQHEREVALRDAYTKAVNELPPDAKRARIQQLHLAATVRPGVASATYPDTSGQYGGSGYKHEYEGWDTYLYSGGGGGTGEGQGDGDGELDSEERWAAWQEWQAQQRREGGFLAKPAGFIEDDFSRYLRPEDHWAEQQAAAATRAAVAQAEIAAGGAGGWQPPPHQQQQQQQQAQTQTQKRQREEEEAAGRVQEALGLIGGYGSGNESEEEGGGGGGGEDEG</sequence>
<dbReference type="InterPro" id="IPR035979">
    <property type="entry name" value="RBD_domain_sf"/>
</dbReference>
<feature type="region of interest" description="Disordered" evidence="10">
    <location>
        <begin position="1"/>
        <end position="20"/>
    </location>
</feature>
<keyword evidence="6" id="KW-0694">RNA-binding</keyword>
<dbReference type="Proteomes" id="UP000239649">
    <property type="component" value="Unassembled WGS sequence"/>
</dbReference>
<feature type="region of interest" description="Disordered" evidence="10">
    <location>
        <begin position="384"/>
        <end position="451"/>
    </location>
</feature>
<evidence type="ECO:0000259" key="11">
    <source>
        <dbReference type="PROSITE" id="PS50103"/>
    </source>
</evidence>
<gene>
    <name evidence="12" type="ORF">C2E20_7645</name>
</gene>
<dbReference type="GO" id="GO:0008380">
    <property type="term" value="P:RNA splicing"/>
    <property type="evidence" value="ECO:0007669"/>
    <property type="project" value="UniProtKB-KW"/>
</dbReference>
<feature type="compositionally biased region" description="Acidic residues" evidence="10">
    <location>
        <begin position="436"/>
        <end position="451"/>
    </location>
</feature>
<keyword evidence="5 9" id="KW-0862">Zinc</keyword>
<evidence type="ECO:0000256" key="8">
    <source>
        <dbReference type="ARBA" id="ARBA00023242"/>
    </source>
</evidence>
<protein>
    <submittedName>
        <fullName evidence="12">Pre-mRNA-splicing factor cwc2</fullName>
    </submittedName>
</protein>
<accession>A0A2P6V3T3</accession>
<dbReference type="AlphaFoldDB" id="A0A2P6V3T3"/>
<dbReference type="STRING" id="554055.A0A2P6V3T3"/>
<comment type="caution">
    <text evidence="12">The sequence shown here is derived from an EMBL/GenBank/DDBJ whole genome shotgun (WGS) entry which is preliminary data.</text>
</comment>
<comment type="subcellular location">
    <subcellularLocation>
        <location evidence="1">Nucleus</location>
    </subcellularLocation>
</comment>
<evidence type="ECO:0000256" key="4">
    <source>
        <dbReference type="ARBA" id="ARBA00022771"/>
    </source>
</evidence>
<evidence type="ECO:0000256" key="3">
    <source>
        <dbReference type="ARBA" id="ARBA00022723"/>
    </source>
</evidence>
<proteinExistence type="predicted"/>
<name>A0A2P6V3T3_9CHLO</name>
<dbReference type="EMBL" id="LHPF02000033">
    <property type="protein sequence ID" value="PSC68748.1"/>
    <property type="molecule type" value="Genomic_DNA"/>
</dbReference>
<evidence type="ECO:0000256" key="1">
    <source>
        <dbReference type="ARBA" id="ARBA00004123"/>
    </source>
</evidence>
<dbReference type="Pfam" id="PF16131">
    <property type="entry name" value="Torus"/>
    <property type="match status" value="1"/>
</dbReference>
<feature type="domain" description="C3H1-type" evidence="11">
    <location>
        <begin position="79"/>
        <end position="101"/>
    </location>
</feature>
<keyword evidence="13" id="KW-1185">Reference proteome</keyword>
<evidence type="ECO:0000256" key="2">
    <source>
        <dbReference type="ARBA" id="ARBA00022664"/>
    </source>
</evidence>
<evidence type="ECO:0000256" key="9">
    <source>
        <dbReference type="PROSITE-ProRule" id="PRU00723"/>
    </source>
</evidence>
<keyword evidence="8" id="KW-0539">Nucleus</keyword>
<dbReference type="InterPro" id="IPR039171">
    <property type="entry name" value="Cwc2/Slt11"/>
</dbReference>
<keyword evidence="7" id="KW-0508">mRNA splicing</keyword>
<dbReference type="GO" id="GO:0000974">
    <property type="term" value="C:Prp19 complex"/>
    <property type="evidence" value="ECO:0007669"/>
    <property type="project" value="TreeGrafter"/>
</dbReference>
<evidence type="ECO:0000313" key="13">
    <source>
        <dbReference type="Proteomes" id="UP000239649"/>
    </source>
</evidence>
<dbReference type="InterPro" id="IPR032297">
    <property type="entry name" value="Torus"/>
</dbReference>
<dbReference type="PANTHER" id="PTHR14089:SF2">
    <property type="entry name" value="PRE-MRNA-SPLICING FACTOR CWC2"/>
    <property type="match status" value="1"/>
</dbReference>
<dbReference type="InterPro" id="IPR000571">
    <property type="entry name" value="Znf_CCCH"/>
</dbReference>
<dbReference type="PANTHER" id="PTHR14089">
    <property type="entry name" value="PRE-MRNA-SPLICING FACTOR RBM22"/>
    <property type="match status" value="1"/>
</dbReference>
<evidence type="ECO:0000256" key="6">
    <source>
        <dbReference type="ARBA" id="ARBA00022884"/>
    </source>
</evidence>
<dbReference type="GO" id="GO:0071007">
    <property type="term" value="C:U2-type catalytic step 2 spliceosome"/>
    <property type="evidence" value="ECO:0007669"/>
    <property type="project" value="TreeGrafter"/>
</dbReference>
<dbReference type="PROSITE" id="PS50103">
    <property type="entry name" value="ZF_C3H1"/>
    <property type="match status" value="1"/>
</dbReference>
<evidence type="ECO:0000256" key="5">
    <source>
        <dbReference type="ARBA" id="ARBA00022833"/>
    </source>
</evidence>
<dbReference type="OrthoDB" id="10251848at2759"/>
<dbReference type="GO" id="GO:0006397">
    <property type="term" value="P:mRNA processing"/>
    <property type="evidence" value="ECO:0007669"/>
    <property type="project" value="UniProtKB-KW"/>
</dbReference>
<dbReference type="GO" id="GO:0071006">
    <property type="term" value="C:U2-type catalytic step 1 spliceosome"/>
    <property type="evidence" value="ECO:0007669"/>
    <property type="project" value="TreeGrafter"/>
</dbReference>
<evidence type="ECO:0000256" key="7">
    <source>
        <dbReference type="ARBA" id="ARBA00023187"/>
    </source>
</evidence>